<feature type="domain" description="MoaB/Mog" evidence="14">
    <location>
        <begin position="182"/>
        <end position="320"/>
    </location>
</feature>
<dbReference type="SMART" id="SM00852">
    <property type="entry name" value="MoCF_biosynth"/>
    <property type="match status" value="1"/>
</dbReference>
<evidence type="ECO:0000256" key="8">
    <source>
        <dbReference type="ARBA" id="ARBA00022679"/>
    </source>
</evidence>
<dbReference type="GO" id="GO:0046872">
    <property type="term" value="F:metal ion binding"/>
    <property type="evidence" value="ECO:0007669"/>
    <property type="project" value="UniProtKB-UniRule"/>
</dbReference>
<dbReference type="PANTHER" id="PTHR10192">
    <property type="entry name" value="MOLYBDOPTERIN BIOSYNTHESIS PROTEIN"/>
    <property type="match status" value="1"/>
</dbReference>
<dbReference type="Gene3D" id="3.40.980.10">
    <property type="entry name" value="MoaB/Mog-like domain"/>
    <property type="match status" value="1"/>
</dbReference>
<evidence type="ECO:0000256" key="6">
    <source>
        <dbReference type="ARBA" id="ARBA00021108"/>
    </source>
</evidence>
<comment type="cofactor">
    <cofactor evidence="1 13">
        <name>Mg(2+)</name>
        <dbReference type="ChEBI" id="CHEBI:18420"/>
    </cofactor>
</comment>
<dbReference type="SUPFAM" id="SSF63867">
    <property type="entry name" value="MoeA C-terminal domain-like"/>
    <property type="match status" value="1"/>
</dbReference>
<evidence type="ECO:0000256" key="5">
    <source>
        <dbReference type="ARBA" id="ARBA00013269"/>
    </source>
</evidence>
<dbReference type="RefSeq" id="WP_279856932.1">
    <property type="nucleotide sequence ID" value="NZ_JARVUX010000001.1"/>
</dbReference>
<evidence type="ECO:0000256" key="11">
    <source>
        <dbReference type="ARBA" id="ARBA00023150"/>
    </source>
</evidence>
<dbReference type="Pfam" id="PF03453">
    <property type="entry name" value="MoeA_N"/>
    <property type="match status" value="1"/>
</dbReference>
<evidence type="ECO:0000256" key="1">
    <source>
        <dbReference type="ARBA" id="ARBA00001946"/>
    </source>
</evidence>
<dbReference type="InterPro" id="IPR005111">
    <property type="entry name" value="MoeA_C_domain_IV"/>
</dbReference>
<keyword evidence="8 13" id="KW-0808">Transferase</keyword>
<dbReference type="InterPro" id="IPR036688">
    <property type="entry name" value="MoeA_C_domain_IV_sf"/>
</dbReference>
<dbReference type="EC" id="2.10.1.1" evidence="5 13"/>
<keyword evidence="9 13" id="KW-0479">Metal-binding</keyword>
<evidence type="ECO:0000256" key="13">
    <source>
        <dbReference type="RuleBase" id="RU365090"/>
    </source>
</evidence>
<keyword evidence="11 13" id="KW-0501">Molybdenum cofactor biosynthesis</keyword>
<reference evidence="15" key="1">
    <citation type="submission" date="2023-04" db="EMBL/GenBank/DDBJ databases">
        <title>Epidemiological investigation of Clostridium perfringens isolated from cattle.</title>
        <authorList>
            <person name="Tian R."/>
        </authorList>
    </citation>
    <scope>NUCLEOTIDE SEQUENCE</scope>
    <source>
        <strain evidence="15">ZWCP172</strain>
    </source>
</reference>
<name>A0AAP4EE78_CLOPF</name>
<comment type="similarity">
    <text evidence="4 13">Belongs to the MoeA family.</text>
</comment>
<evidence type="ECO:0000256" key="7">
    <source>
        <dbReference type="ARBA" id="ARBA00022505"/>
    </source>
</evidence>
<dbReference type="GO" id="GO:0006777">
    <property type="term" value="P:Mo-molybdopterin cofactor biosynthetic process"/>
    <property type="evidence" value="ECO:0007669"/>
    <property type="project" value="UniProtKB-UniRule"/>
</dbReference>
<evidence type="ECO:0000256" key="2">
    <source>
        <dbReference type="ARBA" id="ARBA00002901"/>
    </source>
</evidence>
<comment type="pathway">
    <text evidence="3 13">Cofactor biosynthesis; molybdopterin biosynthesis.</text>
</comment>
<dbReference type="Gene3D" id="2.40.340.10">
    <property type="entry name" value="MoeA, C-terminal, domain IV"/>
    <property type="match status" value="1"/>
</dbReference>
<dbReference type="InterPro" id="IPR005110">
    <property type="entry name" value="MoeA_linker/N"/>
</dbReference>
<comment type="function">
    <text evidence="2 13">Catalyzes the insertion of molybdate into adenylated molybdopterin with the concomitant release of AMP.</text>
</comment>
<evidence type="ECO:0000313" key="16">
    <source>
        <dbReference type="Proteomes" id="UP001222958"/>
    </source>
</evidence>
<dbReference type="SUPFAM" id="SSF63882">
    <property type="entry name" value="MoeA N-terminal region -like"/>
    <property type="match status" value="1"/>
</dbReference>
<dbReference type="SUPFAM" id="SSF53218">
    <property type="entry name" value="Molybdenum cofactor biosynthesis proteins"/>
    <property type="match status" value="1"/>
</dbReference>
<dbReference type="CDD" id="cd00887">
    <property type="entry name" value="MoeA"/>
    <property type="match status" value="1"/>
</dbReference>
<evidence type="ECO:0000256" key="12">
    <source>
        <dbReference type="ARBA" id="ARBA00047317"/>
    </source>
</evidence>
<dbReference type="GO" id="GO:0005829">
    <property type="term" value="C:cytosol"/>
    <property type="evidence" value="ECO:0007669"/>
    <property type="project" value="TreeGrafter"/>
</dbReference>
<dbReference type="EMBL" id="JARVUX010000001">
    <property type="protein sequence ID" value="MDH2335208.1"/>
    <property type="molecule type" value="Genomic_DNA"/>
</dbReference>
<accession>A0AAP4EE78</accession>
<dbReference type="AlphaFoldDB" id="A0AAP4EE78"/>
<dbReference type="FunFam" id="3.40.980.10:FF:000004">
    <property type="entry name" value="Molybdopterin molybdenumtransferase"/>
    <property type="match status" value="1"/>
</dbReference>
<dbReference type="NCBIfam" id="TIGR00177">
    <property type="entry name" value="molyb_syn"/>
    <property type="match status" value="1"/>
</dbReference>
<dbReference type="Gene3D" id="2.170.190.11">
    <property type="entry name" value="Molybdopterin biosynthesis moea protein, domain 3"/>
    <property type="match status" value="1"/>
</dbReference>
<evidence type="ECO:0000256" key="10">
    <source>
        <dbReference type="ARBA" id="ARBA00022842"/>
    </source>
</evidence>
<dbReference type="GO" id="GO:0061599">
    <property type="term" value="F:molybdopterin molybdotransferase activity"/>
    <property type="evidence" value="ECO:0007669"/>
    <property type="project" value="UniProtKB-UniRule"/>
</dbReference>
<dbReference type="Gene3D" id="3.90.105.10">
    <property type="entry name" value="Molybdopterin biosynthesis moea protein, domain 2"/>
    <property type="match status" value="1"/>
</dbReference>
<comment type="caution">
    <text evidence="15">The sequence shown here is derived from an EMBL/GenBank/DDBJ whole genome shotgun (WGS) entry which is preliminary data.</text>
</comment>
<keyword evidence="10 13" id="KW-0460">Magnesium</keyword>
<protein>
    <recommendedName>
        <fullName evidence="6 13">Molybdopterin molybdenumtransferase</fullName>
        <ecNumber evidence="5 13">2.10.1.1</ecNumber>
    </recommendedName>
</protein>
<gene>
    <name evidence="15" type="ORF">QDQ28_03265</name>
</gene>
<dbReference type="PANTHER" id="PTHR10192:SF5">
    <property type="entry name" value="GEPHYRIN"/>
    <property type="match status" value="1"/>
</dbReference>
<organism evidence="15 16">
    <name type="scientific">Clostridium perfringens</name>
    <dbReference type="NCBI Taxonomy" id="1502"/>
    <lineage>
        <taxon>Bacteria</taxon>
        <taxon>Bacillati</taxon>
        <taxon>Bacillota</taxon>
        <taxon>Clostridia</taxon>
        <taxon>Eubacteriales</taxon>
        <taxon>Clostridiaceae</taxon>
        <taxon>Clostridium</taxon>
    </lineage>
</organism>
<evidence type="ECO:0000313" key="15">
    <source>
        <dbReference type="EMBL" id="MDH2335208.1"/>
    </source>
</evidence>
<dbReference type="Pfam" id="PF03454">
    <property type="entry name" value="MoeA_C"/>
    <property type="match status" value="1"/>
</dbReference>
<dbReference type="InterPro" id="IPR001453">
    <property type="entry name" value="MoaB/Mog_dom"/>
</dbReference>
<dbReference type="InterPro" id="IPR038987">
    <property type="entry name" value="MoeA-like"/>
</dbReference>
<evidence type="ECO:0000256" key="4">
    <source>
        <dbReference type="ARBA" id="ARBA00010763"/>
    </source>
</evidence>
<dbReference type="Proteomes" id="UP001222958">
    <property type="component" value="Unassembled WGS sequence"/>
</dbReference>
<evidence type="ECO:0000256" key="9">
    <source>
        <dbReference type="ARBA" id="ARBA00022723"/>
    </source>
</evidence>
<dbReference type="Pfam" id="PF00994">
    <property type="entry name" value="MoCF_biosynth"/>
    <property type="match status" value="1"/>
</dbReference>
<dbReference type="InterPro" id="IPR036425">
    <property type="entry name" value="MoaB/Mog-like_dom_sf"/>
</dbReference>
<dbReference type="InterPro" id="IPR036135">
    <property type="entry name" value="MoeA_linker/N_sf"/>
</dbReference>
<comment type="catalytic activity">
    <reaction evidence="12">
        <text>adenylyl-molybdopterin + molybdate = Mo-molybdopterin + AMP + H(+)</text>
        <dbReference type="Rhea" id="RHEA:35047"/>
        <dbReference type="ChEBI" id="CHEBI:15378"/>
        <dbReference type="ChEBI" id="CHEBI:36264"/>
        <dbReference type="ChEBI" id="CHEBI:62727"/>
        <dbReference type="ChEBI" id="CHEBI:71302"/>
        <dbReference type="ChEBI" id="CHEBI:456215"/>
        <dbReference type="EC" id="2.10.1.1"/>
    </reaction>
</comment>
<dbReference type="FunFam" id="2.170.190.11:FF:000001">
    <property type="entry name" value="Molybdopterin molybdenumtransferase"/>
    <property type="match status" value="1"/>
</dbReference>
<evidence type="ECO:0000259" key="14">
    <source>
        <dbReference type="SMART" id="SM00852"/>
    </source>
</evidence>
<keyword evidence="7 13" id="KW-0500">Molybdenum</keyword>
<sequence>MKKFIALEEALEILNKNTKALKSEVVSIKDSLKRVLYGDVKSKINNPPFNKSVFDGYAFKSEDSKGTSKENPIELKIVDEIFAGMWPEIEIKSGEAVRIMTGAPIPLGADCVLKQEETERHGDLVKIFKEMKANENISFMGEDIKIGETLIKKGKRLDYADLGIMASSGISDVLVYKKPKVSIISTGDEVCDINSTLKPGKIYDSNLYSLSGRIEELGYHVLSMEHVGDNILKIGEAIEKAFEKSDIVFTTGGASVGEKDLMQKVVESIGFEKLFWKIKIKPGSAVVCSKREEKILISLSGNPNAALTTFELLGKPVLKKLEGEEENINIKREKGILMDSFNKKSPQRRFLRGNVIYDEKGAKVYITQIKSGNGILSSLLNANCLIEVEKGNEGLNKGEEVNIIKL</sequence>
<dbReference type="NCBIfam" id="NF045515">
    <property type="entry name" value="Glp_gephyrin"/>
    <property type="match status" value="1"/>
</dbReference>
<evidence type="ECO:0000256" key="3">
    <source>
        <dbReference type="ARBA" id="ARBA00005046"/>
    </source>
</evidence>
<proteinExistence type="inferred from homology"/>